<dbReference type="RefSeq" id="WP_279852821.1">
    <property type="nucleotide sequence ID" value="NZ_JAOCIA010000005.1"/>
</dbReference>
<gene>
    <name evidence="1" type="ORF">N5J23_04905</name>
</gene>
<dbReference type="EMBL" id="JAOCJW010000006">
    <property type="protein sequence ID" value="MDH2004893.1"/>
    <property type="molecule type" value="Genomic_DNA"/>
</dbReference>
<dbReference type="AlphaFoldDB" id="A0AA42W1N6"/>
<accession>A0AA42W1N6</accession>
<protein>
    <submittedName>
        <fullName evidence="1">DUF1566 domain-containing protein</fullName>
    </submittedName>
</protein>
<evidence type="ECO:0000313" key="2">
    <source>
        <dbReference type="Proteomes" id="UP001161294"/>
    </source>
</evidence>
<reference evidence="1" key="1">
    <citation type="submission" date="2022-09" db="EMBL/GenBank/DDBJ databases">
        <title>Intensive care unit water sources are persistently colonized with multi-drug resistant bacteria and are the site of extensive horizontal gene transfer of antibiotic resistance genes.</title>
        <authorList>
            <person name="Diorio-Toth L."/>
        </authorList>
    </citation>
    <scope>NUCLEOTIDE SEQUENCE</scope>
    <source>
        <strain evidence="1">GD03686</strain>
    </source>
</reference>
<name>A0AA42W1N6_9BURK</name>
<proteinExistence type="predicted"/>
<sequence length="205" mass="22659">MQQTFHIQHAHITFPAGMPIPGIVSELKVQADTTTSAFASTHSLQAADLPAAPVGHGAIWPGMGGHFIATLPALHGLPARHLILATEEKDELAWGRRGEEVPGATSHHDGRANTQALLEHGDHPAAIWAAAYQADGHNDFYLPSRFELLMCYLAAPQLFQQSGWYWSSTQYSRNSAWWQDFENGYSYDNGKVNELRARPVRTIHL</sequence>
<organism evidence="1 2">
    <name type="scientific">Comamonas aquatica</name>
    <dbReference type="NCBI Taxonomy" id="225991"/>
    <lineage>
        <taxon>Bacteria</taxon>
        <taxon>Pseudomonadati</taxon>
        <taxon>Pseudomonadota</taxon>
        <taxon>Betaproteobacteria</taxon>
        <taxon>Burkholderiales</taxon>
        <taxon>Comamonadaceae</taxon>
        <taxon>Comamonas</taxon>
    </lineage>
</organism>
<dbReference type="Proteomes" id="UP001161294">
    <property type="component" value="Unassembled WGS sequence"/>
</dbReference>
<evidence type="ECO:0000313" key="1">
    <source>
        <dbReference type="EMBL" id="MDH2004893.1"/>
    </source>
</evidence>
<comment type="caution">
    <text evidence="1">The sequence shown here is derived from an EMBL/GenBank/DDBJ whole genome shotgun (WGS) entry which is preliminary data.</text>
</comment>